<dbReference type="RefSeq" id="WP_114676521.1">
    <property type="nucleotide sequence ID" value="NZ_CP031188.1"/>
</dbReference>
<dbReference type="GO" id="GO:0005886">
    <property type="term" value="C:plasma membrane"/>
    <property type="evidence" value="ECO:0007669"/>
    <property type="project" value="UniProtKB-SubCell"/>
</dbReference>
<evidence type="ECO:0000256" key="6">
    <source>
        <dbReference type="ARBA" id="ARBA00022989"/>
    </source>
</evidence>
<name>A0A345H848_9FLAO</name>
<feature type="transmembrane region" description="Helical" evidence="10">
    <location>
        <begin position="53"/>
        <end position="77"/>
    </location>
</feature>
<evidence type="ECO:0000313" key="12">
    <source>
        <dbReference type="Proteomes" id="UP000253951"/>
    </source>
</evidence>
<dbReference type="GO" id="GO:0015297">
    <property type="term" value="F:antiporter activity"/>
    <property type="evidence" value="ECO:0007669"/>
    <property type="project" value="UniProtKB-KW"/>
</dbReference>
<keyword evidence="7" id="KW-0406">Ion transport</keyword>
<dbReference type="PANTHER" id="PTHR43298">
    <property type="entry name" value="MULTIDRUG RESISTANCE PROTEIN NORM-RELATED"/>
    <property type="match status" value="1"/>
</dbReference>
<feature type="transmembrane region" description="Helical" evidence="10">
    <location>
        <begin position="12"/>
        <end position="33"/>
    </location>
</feature>
<dbReference type="NCBIfam" id="TIGR00797">
    <property type="entry name" value="matE"/>
    <property type="match status" value="1"/>
</dbReference>
<feature type="transmembrane region" description="Helical" evidence="10">
    <location>
        <begin position="319"/>
        <end position="341"/>
    </location>
</feature>
<dbReference type="PIRSF" id="PIRSF006603">
    <property type="entry name" value="DinF"/>
    <property type="match status" value="1"/>
</dbReference>
<dbReference type="Proteomes" id="UP000253951">
    <property type="component" value="Chromosome"/>
</dbReference>
<evidence type="ECO:0000256" key="8">
    <source>
        <dbReference type="ARBA" id="ARBA00023136"/>
    </source>
</evidence>
<dbReference type="InterPro" id="IPR048279">
    <property type="entry name" value="MdtK-like"/>
</dbReference>
<feature type="transmembrane region" description="Helical" evidence="10">
    <location>
        <begin position="399"/>
        <end position="419"/>
    </location>
</feature>
<dbReference type="OrthoDB" id="9780160at2"/>
<keyword evidence="2" id="KW-0813">Transport</keyword>
<accession>A0A345H848</accession>
<keyword evidence="8 10" id="KW-0472">Membrane</keyword>
<sequence length="458" mass="50636">MKLSTYTKEFQYNIRLAWPVILGMLGHTITGIIDNIMVGKLGAAELAAASLGNSMVFIAMSVGIGFSTAITPIVAQYDAEKNTGKVRTVFHHGLFLCTILGVFLFGIVWFAKPLMYLMSQPEEVVTLAAPYIDWVAFSLLPMVIFQGYKQFADGLSLTKYAMYAVIISNVINVIVNYFLIYGIWIFPEMGIIGAALGTVVSRIFMLVYMHYILAKNEQLKIYFTNFSFSEIKKSMLRRITALGLPSSMQMFFEVALFTMAVWLSGYIGKSSQAANQIALSLASMTFMFAMGLSVASMIRVGNQKGLKDYKKLLLVARSIFLLSVIIEIVFALLFVIFHNYLPQFFLDMTDEALLAENAVVIKIAAQLLLVAAVFQISDGIQVVVLGALRGLQDVKIPTILTFISYWIIGFPISLYLGLYTSLGAAGIWIGLLAGLTAAALFLYIRFNYLTKKLISQGA</sequence>
<comment type="subcellular location">
    <subcellularLocation>
        <location evidence="1">Cell membrane</location>
        <topology evidence="1">Multi-pass membrane protein</topology>
    </subcellularLocation>
</comment>
<evidence type="ECO:0000256" key="7">
    <source>
        <dbReference type="ARBA" id="ARBA00023065"/>
    </source>
</evidence>
<dbReference type="GO" id="GO:0006811">
    <property type="term" value="P:monoatomic ion transport"/>
    <property type="evidence" value="ECO:0007669"/>
    <property type="project" value="UniProtKB-KW"/>
</dbReference>
<proteinExistence type="predicted"/>
<dbReference type="InterPro" id="IPR050222">
    <property type="entry name" value="MATE_MdtK"/>
</dbReference>
<organism evidence="11 12">
    <name type="scientific">Flavobacterium arcticum</name>
    <dbReference type="NCBI Taxonomy" id="1784713"/>
    <lineage>
        <taxon>Bacteria</taxon>
        <taxon>Pseudomonadati</taxon>
        <taxon>Bacteroidota</taxon>
        <taxon>Flavobacteriia</taxon>
        <taxon>Flavobacteriales</taxon>
        <taxon>Flavobacteriaceae</taxon>
        <taxon>Flavobacterium</taxon>
    </lineage>
</organism>
<reference evidence="11 12" key="1">
    <citation type="submission" date="2018-07" db="EMBL/GenBank/DDBJ databases">
        <title>Complete genome sequence of Flavobacterium arcticum type strain SM1502T.</title>
        <authorList>
            <person name="Li Y."/>
            <person name="Li D.-D."/>
        </authorList>
    </citation>
    <scope>NUCLEOTIDE SEQUENCE [LARGE SCALE GENOMIC DNA]</scope>
    <source>
        <strain evidence="11 12">SM1502</strain>
    </source>
</reference>
<evidence type="ECO:0000313" key="11">
    <source>
        <dbReference type="EMBL" id="AXG72758.1"/>
    </source>
</evidence>
<gene>
    <name evidence="11" type="ORF">DVK85_00315</name>
</gene>
<dbReference type="EMBL" id="CP031188">
    <property type="protein sequence ID" value="AXG72758.1"/>
    <property type="molecule type" value="Genomic_DNA"/>
</dbReference>
<dbReference type="Pfam" id="PF01554">
    <property type="entry name" value="MatE"/>
    <property type="match status" value="2"/>
</dbReference>
<evidence type="ECO:0000256" key="1">
    <source>
        <dbReference type="ARBA" id="ARBA00004651"/>
    </source>
</evidence>
<feature type="transmembrane region" description="Helical" evidence="10">
    <location>
        <begin position="277"/>
        <end position="298"/>
    </location>
</feature>
<dbReference type="InterPro" id="IPR002528">
    <property type="entry name" value="MATE_fam"/>
</dbReference>
<evidence type="ECO:0000256" key="5">
    <source>
        <dbReference type="ARBA" id="ARBA00022692"/>
    </source>
</evidence>
<keyword evidence="3" id="KW-0050">Antiport</keyword>
<evidence type="ECO:0000256" key="4">
    <source>
        <dbReference type="ARBA" id="ARBA00022475"/>
    </source>
</evidence>
<feature type="transmembrane region" description="Helical" evidence="10">
    <location>
        <begin position="190"/>
        <end position="213"/>
    </location>
</feature>
<keyword evidence="6 10" id="KW-1133">Transmembrane helix</keyword>
<feature type="transmembrane region" description="Helical" evidence="10">
    <location>
        <begin position="89"/>
        <end position="111"/>
    </location>
</feature>
<feature type="transmembrane region" description="Helical" evidence="10">
    <location>
        <begin position="361"/>
        <end position="387"/>
    </location>
</feature>
<feature type="transmembrane region" description="Helical" evidence="10">
    <location>
        <begin position="425"/>
        <end position="444"/>
    </location>
</feature>
<dbReference type="KEGG" id="fat:DVK85_00315"/>
<feature type="transmembrane region" description="Helical" evidence="10">
    <location>
        <begin position="242"/>
        <end position="265"/>
    </location>
</feature>
<keyword evidence="4" id="KW-1003">Cell membrane</keyword>
<evidence type="ECO:0000256" key="9">
    <source>
        <dbReference type="ARBA" id="ARBA00031636"/>
    </source>
</evidence>
<keyword evidence="5 10" id="KW-0812">Transmembrane</keyword>
<feature type="transmembrane region" description="Helical" evidence="10">
    <location>
        <begin position="131"/>
        <end position="148"/>
    </location>
</feature>
<protein>
    <recommendedName>
        <fullName evidence="9">Multidrug-efflux transporter</fullName>
    </recommendedName>
</protein>
<evidence type="ECO:0000256" key="3">
    <source>
        <dbReference type="ARBA" id="ARBA00022449"/>
    </source>
</evidence>
<evidence type="ECO:0000256" key="2">
    <source>
        <dbReference type="ARBA" id="ARBA00022448"/>
    </source>
</evidence>
<dbReference type="CDD" id="cd13131">
    <property type="entry name" value="MATE_NorM_like"/>
    <property type="match status" value="1"/>
</dbReference>
<keyword evidence="12" id="KW-1185">Reference proteome</keyword>
<dbReference type="GO" id="GO:0042910">
    <property type="term" value="F:xenobiotic transmembrane transporter activity"/>
    <property type="evidence" value="ECO:0007669"/>
    <property type="project" value="InterPro"/>
</dbReference>
<dbReference type="PANTHER" id="PTHR43298:SF2">
    <property type="entry name" value="FMN_FAD EXPORTER YEEO-RELATED"/>
    <property type="match status" value="1"/>
</dbReference>
<feature type="transmembrane region" description="Helical" evidence="10">
    <location>
        <begin position="160"/>
        <end position="184"/>
    </location>
</feature>
<evidence type="ECO:0000256" key="10">
    <source>
        <dbReference type="SAM" id="Phobius"/>
    </source>
</evidence>
<dbReference type="AlphaFoldDB" id="A0A345H848"/>